<sequence length="525" mass="56321">MHAAYRSRTRCGVRGKVWSVAFNPGYASTAAGLRAATERAIDTAPIDTGRRGPGRRAAASGPVALVRRARPEVVPLAPAQERMWSAGRCDGDWNVARALRIRGGAVDVAALVAAIGDVVARHAPLRTRYPGTGHGAVQVVGEPGTAPAVGVCAVGEAQLPMVLREFCGRGFELAAEPPIRARVLLLGERDVVLALVIHHIAVDGRSVAPLLRDLTAAYAARAAGSGPRWAPLPVDYVDYTLWKHAQLGDFADPWSRASHQLRYWANALAGRPCQLALPFDRPRPPRPGTAGAAVAVSFDARVHRRLLERAQRARSSVFMVLQAAFALSVGAIAHCPDVTVATAVSGRDHRLLDDLIGNFAADVLLRVRLDRAEDVDDLLAQVRRLTLAAFAHPDVPNPRLKRCLLQGPEHPLFQATLILQRNMIRPTPIPGALSVVDIPTHNLRAKHDLEFALTEHYRPGAIPSGIDGSLIYPTALFDHATATAFAERFTATVELLADGYAGGLRPLLAATRVIPARAQPRISST</sequence>
<proteinExistence type="predicted"/>
<dbReference type="GO" id="GO:0043041">
    <property type="term" value="P:amino acid activation for nonribosomal peptide biosynthetic process"/>
    <property type="evidence" value="ECO:0007669"/>
    <property type="project" value="TreeGrafter"/>
</dbReference>
<dbReference type="PANTHER" id="PTHR45527:SF1">
    <property type="entry name" value="FATTY ACID SYNTHASE"/>
    <property type="match status" value="1"/>
</dbReference>
<evidence type="ECO:0000313" key="2">
    <source>
        <dbReference type="EMBL" id="QIS20515.1"/>
    </source>
</evidence>
<dbReference type="Proteomes" id="UP000500953">
    <property type="component" value="Chromosome"/>
</dbReference>
<dbReference type="SUPFAM" id="SSF52777">
    <property type="entry name" value="CoA-dependent acyltransferases"/>
    <property type="match status" value="2"/>
</dbReference>
<dbReference type="GO" id="GO:0044550">
    <property type="term" value="P:secondary metabolite biosynthetic process"/>
    <property type="evidence" value="ECO:0007669"/>
    <property type="project" value="TreeGrafter"/>
</dbReference>
<evidence type="ECO:0000313" key="3">
    <source>
        <dbReference type="Proteomes" id="UP000500953"/>
    </source>
</evidence>
<dbReference type="InterPro" id="IPR023213">
    <property type="entry name" value="CAT-like_dom_sf"/>
</dbReference>
<dbReference type="GO" id="GO:0031177">
    <property type="term" value="F:phosphopantetheine binding"/>
    <property type="evidence" value="ECO:0007669"/>
    <property type="project" value="TreeGrafter"/>
</dbReference>
<organism evidence="2 3">
    <name type="scientific">Nocardia terpenica</name>
    <dbReference type="NCBI Taxonomy" id="455432"/>
    <lineage>
        <taxon>Bacteria</taxon>
        <taxon>Bacillati</taxon>
        <taxon>Actinomycetota</taxon>
        <taxon>Actinomycetes</taxon>
        <taxon>Mycobacteriales</taxon>
        <taxon>Nocardiaceae</taxon>
        <taxon>Nocardia</taxon>
    </lineage>
</organism>
<dbReference type="Pfam" id="PF00668">
    <property type="entry name" value="Condensation"/>
    <property type="match status" value="1"/>
</dbReference>
<evidence type="ECO:0000259" key="1">
    <source>
        <dbReference type="Pfam" id="PF00668"/>
    </source>
</evidence>
<reference evidence="2 3" key="1">
    <citation type="journal article" date="2019" name="ACS Chem. Biol.">
        <title>Identification and Mobilization of a Cryptic Antibiotic Biosynthesis Gene Locus from a Human-Pathogenic Nocardia Isolate.</title>
        <authorList>
            <person name="Herisse M."/>
            <person name="Ishida K."/>
            <person name="Porter J.L."/>
            <person name="Howden B."/>
            <person name="Hertweck C."/>
            <person name="Stinear T.P."/>
            <person name="Pidot S.J."/>
        </authorList>
    </citation>
    <scope>NUCLEOTIDE SEQUENCE [LARGE SCALE GENOMIC DNA]</scope>
    <source>
        <strain evidence="2 3">AUSMDU00012715</strain>
    </source>
</reference>
<dbReference type="InterPro" id="IPR001242">
    <property type="entry name" value="Condensation_dom"/>
</dbReference>
<dbReference type="AlphaFoldDB" id="A0A6G9Z4I1"/>
<dbReference type="Gene3D" id="3.30.559.10">
    <property type="entry name" value="Chloramphenicol acetyltransferase-like domain"/>
    <property type="match status" value="1"/>
</dbReference>
<dbReference type="EMBL" id="CP046173">
    <property type="protein sequence ID" value="QIS20515.1"/>
    <property type="molecule type" value="Genomic_DNA"/>
</dbReference>
<gene>
    <name evidence="2" type="ORF">F6W96_21670</name>
</gene>
<name>A0A6G9Z4I1_9NOCA</name>
<dbReference type="GO" id="GO:0003824">
    <property type="term" value="F:catalytic activity"/>
    <property type="evidence" value="ECO:0007669"/>
    <property type="project" value="InterPro"/>
</dbReference>
<feature type="domain" description="Condensation" evidence="1">
    <location>
        <begin position="73"/>
        <end position="497"/>
    </location>
</feature>
<accession>A0A6G9Z4I1</accession>
<dbReference type="PANTHER" id="PTHR45527">
    <property type="entry name" value="NONRIBOSOMAL PEPTIDE SYNTHETASE"/>
    <property type="match status" value="1"/>
</dbReference>
<protein>
    <submittedName>
        <fullName evidence="2">Non-ribosomal peptide synthetase</fullName>
    </submittedName>
</protein>
<dbReference type="GO" id="GO:0008610">
    <property type="term" value="P:lipid biosynthetic process"/>
    <property type="evidence" value="ECO:0007669"/>
    <property type="project" value="UniProtKB-ARBA"/>
</dbReference>
<dbReference type="Gene3D" id="3.30.559.30">
    <property type="entry name" value="Nonribosomal peptide synthetase, condensation domain"/>
    <property type="match status" value="1"/>
</dbReference>
<dbReference type="GO" id="GO:0005829">
    <property type="term" value="C:cytosol"/>
    <property type="evidence" value="ECO:0007669"/>
    <property type="project" value="TreeGrafter"/>
</dbReference>